<sequence>MELAQWTAKRKLTIYNWYNNHQLNKGRRSGKVGKSVQIALQPSGSRIPSEAQIFSKKYYETLVKPLVDLEISEDSPDNDKRIAIINRVTAEVYEKQPDELKAEIRTEREAHIKTKEAMKEALKTIIAPTEQLTPAALMLAQAALPDMIQDFIDALGDRTHWSFTVLAGGPCPARDGVIRTIAVHTGTSVHGHHFAKGYGKFKENVLAPYSKFLHNVYPPAVCETFCLPPVDAPQPLSVGPAMANPFSPVEPATSQTMAPVTPTVVAPAGTSRPWQVAVGTTQTPPMTPPAPATAPRTRTPCPVPAPAVPPAALSQVPIAAVNTSPTHLLALVARSPATKTVAAALLTIAPSLTLAFAPVCA</sequence>
<comment type="caution">
    <text evidence="1">The sequence shown here is derived from an EMBL/GenBank/DDBJ whole genome shotgun (WGS) entry which is preliminary data.</text>
</comment>
<evidence type="ECO:0000313" key="1">
    <source>
        <dbReference type="EMBL" id="KAJ3497297.1"/>
    </source>
</evidence>
<dbReference type="AlphaFoldDB" id="A0A9W8JRA0"/>
<protein>
    <submittedName>
        <fullName evidence="1">Uncharacterized protein</fullName>
    </submittedName>
</protein>
<dbReference type="OrthoDB" id="2989119at2759"/>
<organism evidence="1 2">
    <name type="scientific">Agrocybe chaxingu</name>
    <dbReference type="NCBI Taxonomy" id="84603"/>
    <lineage>
        <taxon>Eukaryota</taxon>
        <taxon>Fungi</taxon>
        <taxon>Dikarya</taxon>
        <taxon>Basidiomycota</taxon>
        <taxon>Agaricomycotina</taxon>
        <taxon>Agaricomycetes</taxon>
        <taxon>Agaricomycetidae</taxon>
        <taxon>Agaricales</taxon>
        <taxon>Agaricineae</taxon>
        <taxon>Strophariaceae</taxon>
        <taxon>Agrocybe</taxon>
    </lineage>
</organism>
<accession>A0A9W8JRA0</accession>
<name>A0A9W8JRA0_9AGAR</name>
<gene>
    <name evidence="1" type="ORF">NLJ89_g10364</name>
</gene>
<reference evidence="1" key="1">
    <citation type="submission" date="2022-07" db="EMBL/GenBank/DDBJ databases">
        <title>Genome Sequence of Agrocybe chaxingu.</title>
        <authorList>
            <person name="Buettner E."/>
        </authorList>
    </citation>
    <scope>NUCLEOTIDE SEQUENCE</scope>
    <source>
        <strain evidence="1">MP-N11</strain>
    </source>
</reference>
<proteinExistence type="predicted"/>
<evidence type="ECO:0000313" key="2">
    <source>
        <dbReference type="Proteomes" id="UP001148786"/>
    </source>
</evidence>
<keyword evidence="2" id="KW-1185">Reference proteome</keyword>
<dbReference type="EMBL" id="JANKHO010001873">
    <property type="protein sequence ID" value="KAJ3497297.1"/>
    <property type="molecule type" value="Genomic_DNA"/>
</dbReference>
<dbReference type="Proteomes" id="UP001148786">
    <property type="component" value="Unassembled WGS sequence"/>
</dbReference>